<comment type="cofactor">
    <cofactor evidence="7">
        <name>Mg(2+)</name>
        <dbReference type="ChEBI" id="CHEBI:18420"/>
    </cofactor>
    <text evidence="7">Binds 1 Mg(2+) ion per subunit.</text>
</comment>
<reference evidence="10 11" key="1">
    <citation type="submission" date="2023-09" db="EMBL/GenBank/DDBJ databases">
        <authorList>
            <person name="Rey-Velasco X."/>
        </authorList>
    </citation>
    <scope>NUCLEOTIDE SEQUENCE [LARGE SCALE GENOMIC DNA]</scope>
    <source>
        <strain evidence="10 11">W345</strain>
    </source>
</reference>
<dbReference type="HAMAP" id="MF_01405">
    <property type="entry name" value="Non_canon_purine_NTPase"/>
    <property type="match status" value="1"/>
</dbReference>
<dbReference type="Pfam" id="PF01725">
    <property type="entry name" value="Ham1p_like"/>
    <property type="match status" value="1"/>
</dbReference>
<comment type="catalytic activity">
    <reaction evidence="7">
        <text>ITP + H2O = IMP + diphosphate + H(+)</text>
        <dbReference type="Rhea" id="RHEA:29399"/>
        <dbReference type="ChEBI" id="CHEBI:15377"/>
        <dbReference type="ChEBI" id="CHEBI:15378"/>
        <dbReference type="ChEBI" id="CHEBI:33019"/>
        <dbReference type="ChEBI" id="CHEBI:58053"/>
        <dbReference type="ChEBI" id="CHEBI:61402"/>
        <dbReference type="EC" id="3.6.1.66"/>
    </reaction>
</comment>
<keyword evidence="5 7" id="KW-0460">Magnesium</keyword>
<evidence type="ECO:0000256" key="8">
    <source>
        <dbReference type="RuleBase" id="RU003781"/>
    </source>
</evidence>
<dbReference type="PANTHER" id="PTHR11067:SF9">
    <property type="entry name" value="INOSINE TRIPHOSPHATE PYROPHOSPHATASE"/>
    <property type="match status" value="1"/>
</dbReference>
<dbReference type="CDD" id="cd00515">
    <property type="entry name" value="HAM1"/>
    <property type="match status" value="1"/>
</dbReference>
<comment type="function">
    <text evidence="7">Pyrophosphatase that catalyzes the hydrolysis of nucleoside triphosphates to their monophosphate derivatives, with a high preference for the non-canonical purine nucleotides XTP (xanthosine triphosphate), dITP (deoxyinosine triphosphate) and ITP. Seems to function as a house-cleaning enzyme that removes non-canonical purine nucleotides from the nucleotide pool, thus preventing their incorporation into DNA/RNA and avoiding chromosomal lesions.</text>
</comment>
<evidence type="ECO:0000313" key="11">
    <source>
        <dbReference type="Proteomes" id="UP001254608"/>
    </source>
</evidence>
<feature type="domain" description="N-acetyltransferase" evidence="9">
    <location>
        <begin position="1"/>
        <end position="142"/>
    </location>
</feature>
<dbReference type="Gene3D" id="3.90.950.10">
    <property type="match status" value="1"/>
</dbReference>
<dbReference type="SUPFAM" id="SSF52972">
    <property type="entry name" value="ITPase-like"/>
    <property type="match status" value="1"/>
</dbReference>
<feature type="binding site" evidence="7">
    <location>
        <begin position="332"/>
        <end position="333"/>
    </location>
    <ligand>
        <name>substrate</name>
    </ligand>
</feature>
<dbReference type="InterPro" id="IPR029001">
    <property type="entry name" value="ITPase-like_fam"/>
</dbReference>
<name>A0ABU2WE67_9GAMM</name>
<protein>
    <recommendedName>
        <fullName evidence="7">dITP/XTP pyrophosphatase</fullName>
        <ecNumber evidence="7">3.6.1.66</ecNumber>
    </recommendedName>
    <alternativeName>
        <fullName evidence="7">Non-canonical purine NTP pyrophosphatase</fullName>
    </alternativeName>
    <alternativeName>
        <fullName evidence="7">Non-standard purine NTP pyrophosphatase</fullName>
    </alternativeName>
    <alternativeName>
        <fullName evidence="7">Nucleoside-triphosphate diphosphatase</fullName>
    </alternativeName>
    <alternativeName>
        <fullName evidence="7">Nucleoside-triphosphate pyrophosphatase</fullName>
        <shortName evidence="7">NTPase</shortName>
    </alternativeName>
</protein>
<dbReference type="Pfam" id="PF00583">
    <property type="entry name" value="Acetyltransf_1"/>
    <property type="match status" value="1"/>
</dbReference>
<dbReference type="CDD" id="cd04301">
    <property type="entry name" value="NAT_SF"/>
    <property type="match status" value="1"/>
</dbReference>
<comment type="catalytic activity">
    <reaction evidence="7">
        <text>XTP + H2O = XMP + diphosphate + H(+)</text>
        <dbReference type="Rhea" id="RHEA:28610"/>
        <dbReference type="ChEBI" id="CHEBI:15377"/>
        <dbReference type="ChEBI" id="CHEBI:15378"/>
        <dbReference type="ChEBI" id="CHEBI:33019"/>
        <dbReference type="ChEBI" id="CHEBI:57464"/>
        <dbReference type="ChEBI" id="CHEBI:61314"/>
        <dbReference type="EC" id="3.6.1.66"/>
    </reaction>
</comment>
<accession>A0ABU2WE67</accession>
<keyword evidence="2 7" id="KW-0479">Metal-binding</keyword>
<dbReference type="Proteomes" id="UP001254608">
    <property type="component" value="Unassembled WGS sequence"/>
</dbReference>
<evidence type="ECO:0000256" key="7">
    <source>
        <dbReference type="HAMAP-Rule" id="MF_01405"/>
    </source>
</evidence>
<dbReference type="PANTHER" id="PTHR11067">
    <property type="entry name" value="INOSINE TRIPHOSPHATE PYROPHOSPHATASE/HAM1 PROTEIN"/>
    <property type="match status" value="1"/>
</dbReference>
<dbReference type="PROSITE" id="PS51186">
    <property type="entry name" value="GNAT"/>
    <property type="match status" value="1"/>
</dbReference>
<evidence type="ECO:0000256" key="6">
    <source>
        <dbReference type="ARBA" id="ARBA00023080"/>
    </source>
</evidence>
<dbReference type="SUPFAM" id="SSF55729">
    <property type="entry name" value="Acyl-CoA N-acyltransferases (Nat)"/>
    <property type="match status" value="1"/>
</dbReference>
<dbReference type="Gene3D" id="3.40.630.30">
    <property type="match status" value="1"/>
</dbReference>
<feature type="binding site" evidence="7">
    <location>
        <begin position="304"/>
        <end position="307"/>
    </location>
    <ligand>
        <name>substrate</name>
    </ligand>
</feature>
<comment type="caution">
    <text evidence="10">The sequence shown here is derived from an EMBL/GenBank/DDBJ whole genome shotgun (WGS) entry which is preliminary data.</text>
</comment>
<feature type="active site" description="Proton acceptor" evidence="7">
    <location>
        <position position="219"/>
    </location>
</feature>
<dbReference type="NCBIfam" id="NF002959">
    <property type="entry name" value="PRK03624.1"/>
    <property type="match status" value="1"/>
</dbReference>
<comment type="subunit">
    <text evidence="7">Homodimer.</text>
</comment>
<keyword evidence="10" id="KW-0808">Transferase</keyword>
<dbReference type="EC" id="3.6.1.66" evidence="7"/>
<gene>
    <name evidence="10" type="ORF">RM530_00770</name>
</gene>
<evidence type="ECO:0000313" key="10">
    <source>
        <dbReference type="EMBL" id="MDT0495899.1"/>
    </source>
</evidence>
<sequence length="347" mass="37924">MRIRPFLESDTEALIALWQRCGLTRPWNDPRRDILRKLDVQREWFLVGETDRQLVASVMAGYDGHRGWVNYLGVDPSHQRRGLGGLLMQAVETRLQAAGCPKINLQIRHDNNAAVGFYAALGYVEDATHSFGKRLIDEQDSTPPPSAASSSREVVLASRNTKKLREMQALLSPLGWRVRAVSEFSDEEPEESAVSFVENALIKARHAAATSGLPAIADDSGLEVAALGGAPGVRSARYAGVHGDDQANNQKLIESLAAIQGADRSARFVSLMVYLRHPDDPTPIVAEGAWRGRILEAPQGDSGFGYDPLFYVPETACSAAELAPEIKNAISHRGRAAALLQQRLHEC</sequence>
<dbReference type="EMBL" id="JAVRIC010000001">
    <property type="protein sequence ID" value="MDT0495899.1"/>
    <property type="molecule type" value="Genomic_DNA"/>
</dbReference>
<evidence type="ECO:0000256" key="4">
    <source>
        <dbReference type="ARBA" id="ARBA00022801"/>
    </source>
</evidence>
<keyword evidence="4 7" id="KW-0378">Hydrolase</keyword>
<feature type="binding site" evidence="7">
    <location>
        <position position="327"/>
    </location>
    <ligand>
        <name>substrate</name>
    </ligand>
</feature>
<dbReference type="InterPro" id="IPR016181">
    <property type="entry name" value="Acyl_CoA_acyltransferase"/>
</dbReference>
<keyword evidence="10" id="KW-0012">Acyltransferase</keyword>
<keyword evidence="3 7" id="KW-0547">Nucleotide-binding</keyword>
<feature type="binding site" evidence="7">
    <location>
        <position position="190"/>
    </location>
    <ligand>
        <name>Mg(2+)</name>
        <dbReference type="ChEBI" id="CHEBI:18420"/>
    </ligand>
</feature>
<dbReference type="InterPro" id="IPR000182">
    <property type="entry name" value="GNAT_dom"/>
</dbReference>
<evidence type="ECO:0000256" key="2">
    <source>
        <dbReference type="ARBA" id="ARBA00022723"/>
    </source>
</evidence>
<comment type="similarity">
    <text evidence="1 7 8">Belongs to the HAM1 NTPase family.</text>
</comment>
<dbReference type="GO" id="GO:0016746">
    <property type="term" value="F:acyltransferase activity"/>
    <property type="evidence" value="ECO:0007669"/>
    <property type="project" value="UniProtKB-KW"/>
</dbReference>
<evidence type="ECO:0000256" key="1">
    <source>
        <dbReference type="ARBA" id="ARBA00008023"/>
    </source>
</evidence>
<dbReference type="InterPro" id="IPR020922">
    <property type="entry name" value="dITP/XTP_pyrophosphatase"/>
</dbReference>
<keyword evidence="6 7" id="KW-0546">Nucleotide metabolism</keyword>
<evidence type="ECO:0000259" key="9">
    <source>
        <dbReference type="PROSITE" id="PS51186"/>
    </source>
</evidence>
<comment type="catalytic activity">
    <reaction evidence="7">
        <text>dITP + H2O = dIMP + diphosphate + H(+)</text>
        <dbReference type="Rhea" id="RHEA:28342"/>
        <dbReference type="ChEBI" id="CHEBI:15377"/>
        <dbReference type="ChEBI" id="CHEBI:15378"/>
        <dbReference type="ChEBI" id="CHEBI:33019"/>
        <dbReference type="ChEBI" id="CHEBI:61194"/>
        <dbReference type="ChEBI" id="CHEBI:61382"/>
        <dbReference type="EC" id="3.6.1.66"/>
    </reaction>
</comment>
<dbReference type="InterPro" id="IPR002637">
    <property type="entry name" value="RdgB/HAM1"/>
</dbReference>
<evidence type="ECO:0000256" key="3">
    <source>
        <dbReference type="ARBA" id="ARBA00022741"/>
    </source>
</evidence>
<feature type="binding site" evidence="7">
    <location>
        <position position="219"/>
    </location>
    <ligand>
        <name>Mg(2+)</name>
        <dbReference type="ChEBI" id="CHEBI:18420"/>
    </ligand>
</feature>
<organism evidence="10 11">
    <name type="scientific">Banduia mediterranea</name>
    <dbReference type="NCBI Taxonomy" id="3075609"/>
    <lineage>
        <taxon>Bacteria</taxon>
        <taxon>Pseudomonadati</taxon>
        <taxon>Pseudomonadota</taxon>
        <taxon>Gammaproteobacteria</taxon>
        <taxon>Nevskiales</taxon>
        <taxon>Algiphilaceae</taxon>
        <taxon>Banduia</taxon>
    </lineage>
</organism>
<evidence type="ECO:0000256" key="5">
    <source>
        <dbReference type="ARBA" id="ARBA00022842"/>
    </source>
</evidence>
<feature type="binding site" evidence="7">
    <location>
        <begin position="158"/>
        <end position="163"/>
    </location>
    <ligand>
        <name>substrate</name>
    </ligand>
</feature>
<keyword evidence="11" id="KW-1185">Reference proteome</keyword>
<dbReference type="NCBIfam" id="TIGR00042">
    <property type="entry name" value="RdgB/HAM1 family non-canonical purine NTP pyrophosphatase"/>
    <property type="match status" value="1"/>
</dbReference>
<feature type="binding site" evidence="7">
    <location>
        <position position="220"/>
    </location>
    <ligand>
        <name>substrate</name>
    </ligand>
</feature>
<proteinExistence type="inferred from homology"/>